<organism evidence="3 4">
    <name type="scientific">Mycolicibacterium aubagnense</name>
    <dbReference type="NCBI Taxonomy" id="319707"/>
    <lineage>
        <taxon>Bacteria</taxon>
        <taxon>Bacillati</taxon>
        <taxon>Actinomycetota</taxon>
        <taxon>Actinomycetes</taxon>
        <taxon>Mycobacteriales</taxon>
        <taxon>Mycobacteriaceae</taxon>
        <taxon>Mycolicibacterium</taxon>
    </lineage>
</organism>
<sequence>MTIHPIHRRLLVAGGFTIATVAAPAVFALCSPVSTALLGDTSCPPGMTENPVSGSCFGSGSDQAPGPVQAAPNQLGQVDGIPCTGRNTGECIGLSEEQVPGMHPHSSLSSSP</sequence>
<evidence type="ECO:0000313" key="3">
    <source>
        <dbReference type="EMBL" id="BBX84711.1"/>
    </source>
</evidence>
<evidence type="ECO:0000256" key="1">
    <source>
        <dbReference type="SAM" id="MobiDB-lite"/>
    </source>
</evidence>
<evidence type="ECO:0000313" key="4">
    <source>
        <dbReference type="Proteomes" id="UP000465609"/>
    </source>
</evidence>
<keyword evidence="2" id="KW-0732">Signal</keyword>
<feature type="signal peptide" evidence="2">
    <location>
        <begin position="1"/>
        <end position="36"/>
    </location>
</feature>
<feature type="chain" id="PRO_5045626410" evidence="2">
    <location>
        <begin position="37"/>
        <end position="112"/>
    </location>
</feature>
<gene>
    <name evidence="3" type="ORF">MAUB_25840</name>
</gene>
<proteinExistence type="predicted"/>
<name>A0ABN5YSI3_9MYCO</name>
<keyword evidence="4" id="KW-1185">Reference proteome</keyword>
<reference evidence="3 4" key="1">
    <citation type="journal article" date="2019" name="Emerg. Microbes Infect.">
        <title>Comprehensive subspecies identification of 175 nontuberculous mycobacteria species based on 7547 genomic profiles.</title>
        <authorList>
            <person name="Matsumoto Y."/>
            <person name="Kinjo T."/>
            <person name="Motooka D."/>
            <person name="Nabeya D."/>
            <person name="Jung N."/>
            <person name="Uechi K."/>
            <person name="Horii T."/>
            <person name="Iida T."/>
            <person name="Fujita J."/>
            <person name="Nakamura S."/>
        </authorList>
    </citation>
    <scope>NUCLEOTIDE SEQUENCE [LARGE SCALE GENOMIC DNA]</scope>
    <source>
        <strain evidence="3 4">JCM 15296</strain>
    </source>
</reference>
<evidence type="ECO:0000256" key="2">
    <source>
        <dbReference type="SAM" id="SignalP"/>
    </source>
</evidence>
<dbReference type="Proteomes" id="UP000465609">
    <property type="component" value="Chromosome"/>
</dbReference>
<dbReference type="RefSeq" id="WP_138232647.1">
    <property type="nucleotide sequence ID" value="NZ_AP022577.1"/>
</dbReference>
<dbReference type="EMBL" id="AP022577">
    <property type="protein sequence ID" value="BBX84711.1"/>
    <property type="molecule type" value="Genomic_DNA"/>
</dbReference>
<accession>A0ABN5YSI3</accession>
<feature type="region of interest" description="Disordered" evidence="1">
    <location>
        <begin position="54"/>
        <end position="79"/>
    </location>
</feature>
<protein>
    <submittedName>
        <fullName evidence="3">Intersectin-EH-binding protein Ibp1</fullName>
    </submittedName>
</protein>